<sequence>MEIEQINTKFSINILQLLKFAHRQHGLQSHNHTRYRRYCTIRLRRLRKSLSKHDQGHGKTTVTAYDESSITQVGHLHVVLYMAERAWSHAMEKIQLQQQDDGRGRRCIYLLGRLRKALRWATLFAQLCATKADSRTSLEAEAYACYMKGTLLSQLDNWDTALTNFKTASAIYQELGKYYCGDLENQVLCHEHVQELEPSILYCLHRVCSTDQASSNYIIQDLQLPDLFKAKLVEARSQQQTAPLSLTTEFHWLVKELEKKLHMLAMADMKKLAIFDQILAAYRDARSCIRRDLIPPQITLGDDLNGLDKALTAVIGYRTIERNRLLVNTAKDKAKTDKLVERLIHLYDRLIRNTADLTDLLTSVRDKRTEEVTFAEECALAGLLYRAERCYYLAYALYCRSRSIADDALGKLQSMRNPDNVVVVQELKVLYNDCRSSICIEHALGTMEELRGLDILSTGVSSLSLNGAASKREPEKVLDNFDVYKSDAFPPSLQSAPCKPYIMNLALDTIKFPSLDNRVQKEERTLSPKQKVNFYSWITKMVD</sequence>
<evidence type="ECO:0000313" key="13">
    <source>
        <dbReference type="EMBL" id="PIA56740.1"/>
    </source>
</evidence>
<dbReference type="OrthoDB" id="10255118at2759"/>
<evidence type="ECO:0000256" key="3">
    <source>
        <dbReference type="ARBA" id="ARBA00004604"/>
    </source>
</evidence>
<evidence type="ECO:0000256" key="5">
    <source>
        <dbReference type="ARBA" id="ARBA00022490"/>
    </source>
</evidence>
<dbReference type="GO" id="GO:0005730">
    <property type="term" value="C:nucleolus"/>
    <property type="evidence" value="ECO:0007669"/>
    <property type="project" value="UniProtKB-SubCell"/>
</dbReference>
<dbReference type="PANTHER" id="PTHR12860">
    <property type="entry name" value="SIGNAL RECOGNITION PARTICLE 68 KDA PROTEIN"/>
    <property type="match status" value="1"/>
</dbReference>
<dbReference type="GO" id="GO:0005783">
    <property type="term" value="C:endoplasmic reticulum"/>
    <property type="evidence" value="ECO:0007669"/>
    <property type="project" value="UniProtKB-SubCell"/>
</dbReference>
<dbReference type="GO" id="GO:0005047">
    <property type="term" value="F:signal recognition particle binding"/>
    <property type="evidence" value="ECO:0007669"/>
    <property type="project" value="InterPro"/>
</dbReference>
<keyword evidence="7" id="KW-0694">RNA-binding</keyword>
<evidence type="ECO:0000256" key="12">
    <source>
        <dbReference type="ARBA" id="ARBA00083741"/>
    </source>
</evidence>
<evidence type="ECO:0000256" key="1">
    <source>
        <dbReference type="ARBA" id="ARBA00004240"/>
    </source>
</evidence>
<dbReference type="Gene3D" id="1.10.3450.40">
    <property type="entry name" value="Signal recognition particle, SRP68 subunit, RNA-binding domain"/>
    <property type="match status" value="1"/>
</dbReference>
<dbReference type="EMBL" id="KZ305024">
    <property type="protein sequence ID" value="PIA56740.1"/>
    <property type="molecule type" value="Genomic_DNA"/>
</dbReference>
<dbReference type="CDD" id="cd15481">
    <property type="entry name" value="SRP68-RBD"/>
    <property type="match status" value="1"/>
</dbReference>
<dbReference type="InterPro" id="IPR038253">
    <property type="entry name" value="SRP68_N_sf"/>
</dbReference>
<reference evidence="13 14" key="1">
    <citation type="submission" date="2017-09" db="EMBL/GenBank/DDBJ databases">
        <title>WGS assembly of Aquilegia coerulea Goldsmith.</title>
        <authorList>
            <person name="Hodges S."/>
            <person name="Kramer E."/>
            <person name="Nordborg M."/>
            <person name="Tomkins J."/>
            <person name="Borevitz J."/>
            <person name="Derieg N."/>
            <person name="Yan J."/>
            <person name="Mihaltcheva S."/>
            <person name="Hayes R.D."/>
            <person name="Rokhsar D."/>
        </authorList>
    </citation>
    <scope>NUCLEOTIDE SEQUENCE [LARGE SCALE GENOMIC DNA]</scope>
    <source>
        <strain evidence="14">cv. Goldsmith</strain>
    </source>
</reference>
<keyword evidence="9" id="KW-0539">Nucleus</keyword>
<organism evidence="13 14">
    <name type="scientific">Aquilegia coerulea</name>
    <name type="common">Rocky mountain columbine</name>
    <dbReference type="NCBI Taxonomy" id="218851"/>
    <lineage>
        <taxon>Eukaryota</taxon>
        <taxon>Viridiplantae</taxon>
        <taxon>Streptophyta</taxon>
        <taxon>Embryophyta</taxon>
        <taxon>Tracheophyta</taxon>
        <taxon>Spermatophyta</taxon>
        <taxon>Magnoliopsida</taxon>
        <taxon>Ranunculales</taxon>
        <taxon>Ranunculaceae</taxon>
        <taxon>Thalictroideae</taxon>
        <taxon>Aquilegia</taxon>
    </lineage>
</organism>
<keyword evidence="6" id="KW-0256">Endoplasmic reticulum</keyword>
<evidence type="ECO:0000313" key="14">
    <source>
        <dbReference type="Proteomes" id="UP000230069"/>
    </source>
</evidence>
<dbReference type="Pfam" id="PF16969">
    <property type="entry name" value="SRP68"/>
    <property type="match status" value="1"/>
</dbReference>
<protein>
    <recommendedName>
        <fullName evidence="11">Signal recognition particle subunit SRP68</fullName>
    </recommendedName>
    <alternativeName>
        <fullName evidence="12">Signal recognition particle 68 kDa protein</fullName>
    </alternativeName>
</protein>
<dbReference type="InterPro" id="IPR026258">
    <property type="entry name" value="SRP68"/>
</dbReference>
<dbReference type="InParanoid" id="A0A2G5ELZ4"/>
<evidence type="ECO:0000256" key="7">
    <source>
        <dbReference type="ARBA" id="ARBA00022884"/>
    </source>
</evidence>
<evidence type="ECO:0000256" key="4">
    <source>
        <dbReference type="ARBA" id="ARBA00009352"/>
    </source>
</evidence>
<evidence type="ECO:0000256" key="6">
    <source>
        <dbReference type="ARBA" id="ARBA00022824"/>
    </source>
</evidence>
<dbReference type="GO" id="GO:0006614">
    <property type="term" value="P:SRP-dependent cotranslational protein targeting to membrane"/>
    <property type="evidence" value="ECO:0007669"/>
    <property type="project" value="InterPro"/>
</dbReference>
<dbReference type="InterPro" id="IPR034652">
    <property type="entry name" value="SRP68-RBD"/>
</dbReference>
<dbReference type="GO" id="GO:0008312">
    <property type="term" value="F:7S RNA binding"/>
    <property type="evidence" value="ECO:0007669"/>
    <property type="project" value="InterPro"/>
</dbReference>
<dbReference type="STRING" id="218851.A0A2G5ELZ4"/>
<evidence type="ECO:0000256" key="11">
    <source>
        <dbReference type="ARBA" id="ARBA00029498"/>
    </source>
</evidence>
<dbReference type="GO" id="GO:0005829">
    <property type="term" value="C:cytosol"/>
    <property type="evidence" value="ECO:0007669"/>
    <property type="project" value="UniProtKB-ARBA"/>
</dbReference>
<keyword evidence="10" id="KW-0687">Ribonucleoprotein</keyword>
<dbReference type="AlphaFoldDB" id="A0A2G5ELZ4"/>
<proteinExistence type="inferred from homology"/>
<keyword evidence="8" id="KW-0733">Signal recognition particle</keyword>
<evidence type="ECO:0000256" key="2">
    <source>
        <dbReference type="ARBA" id="ARBA00004496"/>
    </source>
</evidence>
<name>A0A2G5ELZ4_AQUCA</name>
<keyword evidence="14" id="KW-1185">Reference proteome</keyword>
<evidence type="ECO:0000256" key="8">
    <source>
        <dbReference type="ARBA" id="ARBA00023135"/>
    </source>
</evidence>
<comment type="similarity">
    <text evidence="4">Belongs to the SRP68 family.</text>
</comment>
<accession>A0A2G5ELZ4</accession>
<dbReference type="PANTHER" id="PTHR12860:SF0">
    <property type="entry name" value="SIGNAL RECOGNITION PARTICLE SUBUNIT SRP68"/>
    <property type="match status" value="1"/>
</dbReference>
<keyword evidence="5" id="KW-0963">Cytoplasm</keyword>
<dbReference type="Proteomes" id="UP000230069">
    <property type="component" value="Unassembled WGS sequence"/>
</dbReference>
<dbReference type="GO" id="GO:0005786">
    <property type="term" value="C:signal recognition particle, endoplasmic reticulum targeting"/>
    <property type="evidence" value="ECO:0007669"/>
    <property type="project" value="UniProtKB-KW"/>
</dbReference>
<comment type="subcellular location">
    <subcellularLocation>
        <location evidence="2">Cytoplasm</location>
    </subcellularLocation>
    <subcellularLocation>
        <location evidence="1">Endoplasmic reticulum</location>
    </subcellularLocation>
    <subcellularLocation>
        <location evidence="3">Nucleus</location>
        <location evidence="3">Nucleolus</location>
    </subcellularLocation>
</comment>
<gene>
    <name evidence="13" type="ORF">AQUCO_00700829v1</name>
</gene>
<dbReference type="GO" id="GO:0030942">
    <property type="term" value="F:endoplasmic reticulum signal peptide binding"/>
    <property type="evidence" value="ECO:0007669"/>
    <property type="project" value="InterPro"/>
</dbReference>
<evidence type="ECO:0000256" key="10">
    <source>
        <dbReference type="ARBA" id="ARBA00023274"/>
    </source>
</evidence>
<evidence type="ECO:0000256" key="9">
    <source>
        <dbReference type="ARBA" id="ARBA00023242"/>
    </source>
</evidence>
<dbReference type="FunFam" id="1.10.3450.40:FF:000001">
    <property type="entry name" value="Signal recognition particle subunit SRP68"/>
    <property type="match status" value="1"/>
</dbReference>